<name>I1XIQ4_METNJ</name>
<reference evidence="3 4" key="2">
    <citation type="journal article" date="2013" name="Int. J. Syst. Evol. Microbiol.">
        <title>Methylophaga nitratireducenticrescens sp. nov. and Methylophaga frappieri sp. nov., isolated from the biofilm of the methanol-fed denitrification system treating the seawater at the Montreal Biodome.</title>
        <authorList>
            <person name="Villeneuve C."/>
            <person name="Martineau C."/>
            <person name="Mauffrey F."/>
            <person name="Villemur R."/>
        </authorList>
    </citation>
    <scope>NUCLEOTIDE SEQUENCE [LARGE SCALE GENOMIC DNA]</scope>
    <source>
        <strain evidence="3 4">JAM1</strain>
    </source>
</reference>
<dbReference type="Pfam" id="PF13432">
    <property type="entry name" value="TPR_16"/>
    <property type="match status" value="1"/>
</dbReference>
<evidence type="ECO:0000313" key="4">
    <source>
        <dbReference type="Proteomes" id="UP000009144"/>
    </source>
</evidence>
<dbReference type="eggNOG" id="COG0457">
    <property type="taxonomic scope" value="Bacteria"/>
</dbReference>
<dbReference type="PATRIC" id="fig|754476.3.peg.1427"/>
<organism evidence="3 4">
    <name type="scientific">Methylophaga nitratireducenticrescens</name>
    <dbReference type="NCBI Taxonomy" id="754476"/>
    <lineage>
        <taxon>Bacteria</taxon>
        <taxon>Pseudomonadati</taxon>
        <taxon>Pseudomonadota</taxon>
        <taxon>Gammaproteobacteria</taxon>
        <taxon>Thiotrichales</taxon>
        <taxon>Piscirickettsiaceae</taxon>
        <taxon>Methylophaga</taxon>
    </lineage>
</organism>
<dbReference type="Proteomes" id="UP000009144">
    <property type="component" value="Chromosome"/>
</dbReference>
<feature type="repeat" description="TPR" evidence="1">
    <location>
        <begin position="744"/>
        <end position="777"/>
    </location>
</feature>
<evidence type="ECO:0000256" key="2">
    <source>
        <dbReference type="SAM" id="SignalP"/>
    </source>
</evidence>
<gene>
    <name evidence="3" type="ordered locus">Q7A_1443</name>
</gene>
<dbReference type="PANTHER" id="PTHR12558:SF13">
    <property type="entry name" value="CELL DIVISION CYCLE PROTEIN 27 HOMOLOG"/>
    <property type="match status" value="1"/>
</dbReference>
<dbReference type="SUPFAM" id="SSF48452">
    <property type="entry name" value="TPR-like"/>
    <property type="match status" value="4"/>
</dbReference>
<keyword evidence="1" id="KW-0802">TPR repeat</keyword>
<dbReference type="Pfam" id="PF13176">
    <property type="entry name" value="TPR_7"/>
    <property type="match status" value="2"/>
</dbReference>
<reference evidence="3 4" key="1">
    <citation type="journal article" date="2012" name="J. Bacteriol.">
        <title>Complete genome sequences of Methylophaga sp. strain JAM1 and Methylophaga sp. strain JAM7.</title>
        <authorList>
            <person name="Villeneuve C."/>
            <person name="Martineau C."/>
            <person name="Mauffrey F."/>
            <person name="Villemur R."/>
        </authorList>
    </citation>
    <scope>NUCLEOTIDE SEQUENCE [LARGE SCALE GENOMIC DNA]</scope>
    <source>
        <strain evidence="3 4">JAM1</strain>
    </source>
</reference>
<feature type="signal peptide" evidence="2">
    <location>
        <begin position="1"/>
        <end position="23"/>
    </location>
</feature>
<dbReference type="STRING" id="754476.Q7A_1443"/>
<feature type="repeat" description="TPR" evidence="1">
    <location>
        <begin position="27"/>
        <end position="60"/>
    </location>
</feature>
<keyword evidence="2" id="KW-0732">Signal</keyword>
<dbReference type="Gene3D" id="1.25.40.10">
    <property type="entry name" value="Tetratricopeptide repeat domain"/>
    <property type="match status" value="4"/>
</dbReference>
<dbReference type="RefSeq" id="WP_014706646.1">
    <property type="nucleotide sequence ID" value="NC_017857.3"/>
</dbReference>
<feature type="chain" id="PRO_5003653810" evidence="2">
    <location>
        <begin position="24"/>
        <end position="793"/>
    </location>
</feature>
<dbReference type="Pfam" id="PF13181">
    <property type="entry name" value="TPR_8"/>
    <property type="match status" value="1"/>
</dbReference>
<dbReference type="Pfam" id="PF14559">
    <property type="entry name" value="TPR_19"/>
    <property type="match status" value="2"/>
</dbReference>
<feature type="repeat" description="TPR" evidence="1">
    <location>
        <begin position="640"/>
        <end position="673"/>
    </location>
</feature>
<evidence type="ECO:0000256" key="1">
    <source>
        <dbReference type="PROSITE-ProRule" id="PRU00339"/>
    </source>
</evidence>
<dbReference type="InterPro" id="IPR011990">
    <property type="entry name" value="TPR-like_helical_dom_sf"/>
</dbReference>
<dbReference type="HOGENOM" id="CLU_007251_1_0_6"/>
<sequence length="793" mass="88747">MKILKRTVLAALLIGVISGCGSAEESSAKFIESGKELMEQGDFEKARLEFRNALQINPLEAEGYYQLALIDEKNQNWKGMYANLSTVESLDPNNVNAIVKLGQIQLLSGRLDEAMERSEKALTLEPENIEAILLQATIYIKQENFAEAEKQINQALSIDNTSMEALSAQIMLYKETEKYDLALSAADEALAVHPESLPVKMIKLSIYEAQKDFKAMESMLRSLAEEMPDESWIAISLTKILNDVLNRPDEAKKVMENYIAGNPDDIDTKLAYVGFLNNFDNEAAVALLNQYVAEHPDNQELRFAKLEMLQRQGKTEDMVAELETIIASEPDTESGLRAKSTLASLEASKGNFDQAEKMADEVLVIDAQNEQALLIKSKLQIRNEDFDSAISNLRTIIRNNPEADEAMVLLAQVYMKTGSAQLAENSFRQALSVNPKNPQAAISVASSLMRNNDLDRTEGVLIGALEGSPNSEELLQALAQVRILKRDWSGTKTILDSLRDSESALTHLLTAQMYQGLEDYTLAITEYDRALQIDPGLTRALQELAQSYLRLEQQDEMIEYLNQHIVEYPELLNGYSVLSNYYVSQNDWDAAISVTEKGIKSNPEWGGGYGMMAGLYQQKGDMEQAVSTYQKGLEKLPDDNVLTLQLASTYEAMRDYPKARELYEEVLSRDPSIDVAANNLASLLTDQFESPENLQRALTLSSRFRDSEQPYFADTFGWVNYKMGNYEDARPALETAASSEQSIALFHYHLGRVYVALNMPEEAQQSFERAQRMATEGNDEALLGKVTEQLNQL</sequence>
<feature type="repeat" description="TPR" evidence="1">
    <location>
        <begin position="404"/>
        <end position="437"/>
    </location>
</feature>
<dbReference type="PANTHER" id="PTHR12558">
    <property type="entry name" value="CELL DIVISION CYCLE 16,23,27"/>
    <property type="match status" value="1"/>
</dbReference>
<dbReference type="AlphaFoldDB" id="I1XIQ4"/>
<feature type="repeat" description="TPR" evidence="1">
    <location>
        <begin position="504"/>
        <end position="537"/>
    </location>
</feature>
<feature type="repeat" description="TPR" evidence="1">
    <location>
        <begin position="95"/>
        <end position="128"/>
    </location>
</feature>
<dbReference type="InterPro" id="IPR019734">
    <property type="entry name" value="TPR_rpt"/>
</dbReference>
<dbReference type="EMBL" id="CP003390">
    <property type="protein sequence ID" value="AFI84273.1"/>
    <property type="molecule type" value="Genomic_DNA"/>
</dbReference>
<evidence type="ECO:0000313" key="3">
    <source>
        <dbReference type="EMBL" id="AFI84273.1"/>
    </source>
</evidence>
<keyword evidence="4" id="KW-1185">Reference proteome</keyword>
<feature type="repeat" description="TPR" evidence="1">
    <location>
        <begin position="606"/>
        <end position="639"/>
    </location>
</feature>
<accession>I1XIQ4</accession>
<dbReference type="KEGG" id="mej:Q7A_1443"/>
<dbReference type="PROSITE" id="PS50005">
    <property type="entry name" value="TPR"/>
    <property type="match status" value="7"/>
</dbReference>
<proteinExistence type="predicted"/>
<dbReference type="PROSITE" id="PS51257">
    <property type="entry name" value="PROKAR_LIPOPROTEIN"/>
    <property type="match status" value="1"/>
</dbReference>
<protein>
    <submittedName>
        <fullName evidence="3">TPR repeat protein</fullName>
    </submittedName>
</protein>
<dbReference type="SMART" id="SM00028">
    <property type="entry name" value="TPR"/>
    <property type="match status" value="14"/>
</dbReference>